<comment type="caution">
    <text evidence="9">The sequence shown here is derived from an EMBL/GenBank/DDBJ whole genome shotgun (WGS) entry which is preliminary data.</text>
</comment>
<evidence type="ECO:0000256" key="3">
    <source>
        <dbReference type="ARBA" id="ARBA00022737"/>
    </source>
</evidence>
<evidence type="ECO:0000256" key="4">
    <source>
        <dbReference type="ARBA" id="ARBA00022776"/>
    </source>
</evidence>
<keyword evidence="3" id="KW-0677">Repeat</keyword>
<evidence type="ECO:0000256" key="1">
    <source>
        <dbReference type="ARBA" id="ARBA00010547"/>
    </source>
</evidence>
<dbReference type="EMBL" id="JADGJW010000660">
    <property type="protein sequence ID" value="KAJ3213973.1"/>
    <property type="molecule type" value="Genomic_DNA"/>
</dbReference>
<evidence type="ECO:0000256" key="5">
    <source>
        <dbReference type="ARBA" id="ARBA00023306"/>
    </source>
</evidence>
<keyword evidence="4" id="KW-0498">Mitosis</keyword>
<dbReference type="GO" id="GO:0070979">
    <property type="term" value="P:protein K11-linked ubiquitination"/>
    <property type="evidence" value="ECO:0007669"/>
    <property type="project" value="TreeGrafter"/>
</dbReference>
<dbReference type="GO" id="GO:0007091">
    <property type="term" value="P:metaphase/anaphase transition of mitotic cell cycle"/>
    <property type="evidence" value="ECO:0007669"/>
    <property type="project" value="TreeGrafter"/>
</dbReference>
<name>A0AAD5U0F2_9FUNG</name>
<proteinExistence type="inferred from homology"/>
<dbReference type="GO" id="GO:0051301">
    <property type="term" value="P:cell division"/>
    <property type="evidence" value="ECO:0007669"/>
    <property type="project" value="UniProtKB-KW"/>
</dbReference>
<organism evidence="9 10">
    <name type="scientific">Clydaea vesicula</name>
    <dbReference type="NCBI Taxonomy" id="447962"/>
    <lineage>
        <taxon>Eukaryota</taxon>
        <taxon>Fungi</taxon>
        <taxon>Fungi incertae sedis</taxon>
        <taxon>Chytridiomycota</taxon>
        <taxon>Chytridiomycota incertae sedis</taxon>
        <taxon>Chytridiomycetes</taxon>
        <taxon>Lobulomycetales</taxon>
        <taxon>Lobulomycetaceae</taxon>
        <taxon>Clydaea</taxon>
    </lineage>
</organism>
<dbReference type="GO" id="GO:0005680">
    <property type="term" value="C:anaphase-promoting complex"/>
    <property type="evidence" value="ECO:0007669"/>
    <property type="project" value="InterPro"/>
</dbReference>
<evidence type="ECO:0000313" key="9">
    <source>
        <dbReference type="EMBL" id="KAJ3213973.1"/>
    </source>
</evidence>
<dbReference type="Gene3D" id="1.25.10.10">
    <property type="entry name" value="Leucine-rich Repeat Variant"/>
    <property type="match status" value="2"/>
</dbReference>
<evidence type="ECO:0000256" key="2">
    <source>
        <dbReference type="ARBA" id="ARBA00022618"/>
    </source>
</evidence>
<gene>
    <name evidence="9" type="primary">APC1</name>
    <name evidence="9" type="ORF">HK099_007095</name>
</gene>
<reference evidence="9" key="1">
    <citation type="submission" date="2020-05" db="EMBL/GenBank/DDBJ databases">
        <title>Phylogenomic resolution of chytrid fungi.</title>
        <authorList>
            <person name="Stajich J.E."/>
            <person name="Amses K."/>
            <person name="Simmons R."/>
            <person name="Seto K."/>
            <person name="Myers J."/>
            <person name="Bonds A."/>
            <person name="Quandt C.A."/>
            <person name="Barry K."/>
            <person name="Liu P."/>
            <person name="Grigoriev I."/>
            <person name="Longcore J.E."/>
            <person name="James T.Y."/>
        </authorList>
    </citation>
    <scope>NUCLEOTIDE SEQUENCE</scope>
    <source>
        <strain evidence="9">JEL0476</strain>
    </source>
</reference>
<dbReference type="GO" id="GO:0031145">
    <property type="term" value="P:anaphase-promoting complex-dependent catabolic process"/>
    <property type="evidence" value="ECO:0007669"/>
    <property type="project" value="TreeGrafter"/>
</dbReference>
<keyword evidence="10" id="KW-1185">Reference proteome</keyword>
<feature type="domain" description="Anaphase-promoting complex subunit 1 beta-sandwich" evidence="8">
    <location>
        <begin position="1500"/>
        <end position="1588"/>
    </location>
</feature>
<evidence type="ECO:0000313" key="10">
    <source>
        <dbReference type="Proteomes" id="UP001211065"/>
    </source>
</evidence>
<evidence type="ECO:0000259" key="8">
    <source>
        <dbReference type="Pfam" id="PF21282"/>
    </source>
</evidence>
<comment type="similarity">
    <text evidence="1">Belongs to the APC1 family.</text>
</comment>
<keyword evidence="5" id="KW-0131">Cell cycle</keyword>
<dbReference type="PANTHER" id="PTHR12827">
    <property type="entry name" value="MEIOTIC CHECKPOINT REGULATOR TSG24 FAMILY MEMBER"/>
    <property type="match status" value="1"/>
</dbReference>
<dbReference type="InterPro" id="IPR024990">
    <property type="entry name" value="Apc1"/>
</dbReference>
<dbReference type="Pfam" id="PF21282">
    <property type="entry name" value="APC1_3rd"/>
    <property type="match status" value="1"/>
</dbReference>
<dbReference type="GO" id="GO:0060090">
    <property type="term" value="F:molecular adaptor activity"/>
    <property type="evidence" value="ECO:0007669"/>
    <property type="project" value="TreeGrafter"/>
</dbReference>
<dbReference type="InterPro" id="IPR041221">
    <property type="entry name" value="APC1_C"/>
</dbReference>
<dbReference type="InterPro" id="IPR011989">
    <property type="entry name" value="ARM-like"/>
</dbReference>
<feature type="non-terminal residue" evidence="9">
    <location>
        <position position="1"/>
    </location>
</feature>
<dbReference type="PANTHER" id="PTHR12827:SF3">
    <property type="entry name" value="ANAPHASE-PROMOTING COMPLEX SUBUNIT 1"/>
    <property type="match status" value="1"/>
</dbReference>
<dbReference type="Pfam" id="PF20518">
    <property type="entry name" value="Apc1_MidN"/>
    <property type="match status" value="1"/>
</dbReference>
<evidence type="ECO:0000259" key="6">
    <source>
        <dbReference type="Pfam" id="PF18122"/>
    </source>
</evidence>
<dbReference type="InterPro" id="IPR046794">
    <property type="entry name" value="Apc1_MidN"/>
</dbReference>
<protein>
    <submittedName>
        <fullName evidence="9">Anaphase-promoting complex subunit 1</fullName>
    </submittedName>
</protein>
<sequence length="1811" mass="206574">LENNSLKKLKNQKILFITESLGESGVGFNLIITYDYVALKHKFWLVEYSEDFLRKFKGSGFHSKKSTILESNNDQEIQLKVFNEEFFNNDYLILSDTPNSSNFSTFSKTKKSAQDKENILDSALNEENDSDDEMEFKSKIFNQSRTIFNLLWEQDLNKTEFFPMCEAADKVVIGDSSKGSKIIWFFKKSSKVAYSLKLSKKLNKIEEGGEFEVGNISSEMKDDYNVHFFCKKSCLDLISINSTRKLLKDVLFLLPDSTLHLWAGDEKICLFDNEEPYFDQLFLTVELPENFPNINYNQKFQSFNRKRNFTSDLKFNTLEETTSNLFVSPSKISRLVGFSDSVENHLNFQFSDGKVFRAQLSFFPLSNLVQTCMEVFDVILPSEVGFQFKSRFLKYQFGGSGIRDGSKDLKNEDDVQFDNFRKENNEFDNFIITLFSFFHQKPTIKKSNLYNCSSNSENPSDHDFQTLMTSDLHEKFRIDPSLKFLNAELNSFKKEKHNSKYINFEKTRMRNFFEISKELNLKYLIKKSFNRNSLTNSEDASSGFLPAADSRKFEVKNYFQIIFFGLHLVYEDLKLNLVSQKDLKSLGNFLIFFSKRFKYRGEGNGATKNGNFVFDNFFKAYLFDGLKFVDEDFSFEVADSHIALPESILRNPPNIYKGLLFLINGKINKDNDSCNAPVEKVASTDKHLDLAYFDIKAFGLNLNRIYKSYLNEKSDVLNLDAVANTTALQNTNLILHFFGIKFKCYPEDEKKKIEVDAQLVNAMVKIGFKLKDIDCLPFGVALPLRESIKECRNNPPQFWNVEEYTMIGRDDLAQQFCGKMQSSPYSPVISAEIRLEKPVEVGALIENILISTNTTPVVDAEEKNISNNKLVKLIFSKNNVIKEALNLFDIEKIISLEQEVTPDISEQGLIDAQQAVLLNLSKRSFAMALGKAMINFSSVTPLLTESIPISDILIQAKLPPLNSVVQLDMTNLQSDLMDWPLFHQGVAESLKIPLSKSGFKIKGSWIFFNQDSPDSCKHAGFLYAVGLLGHLKTMEEWRKFLYLVPKHKPTAIGLILGLAASYVGTANESVSKLLNIHIPALLPPSSSELNTSILIQTSAIFGIGLNFLGTSNKKMVEVMLNEIGQRKIEDFDDSKIHEITSHEGYSLAAGFALGFITVGIADKDPHLADVQIVNRLVRMISGGHFEPCVVTYDALLKKNMEKNLPSNFQQQQHAQSQSQEHSQCSKNEYKLLNVDVSSPGATVALSLMYLRSNNQMIADKLNIPTSQVLLDYCRPDFLLLRVIGRNLIMFDQMEPSINWIRSLIPSFIYNSVSFQFTQEFENIEETKKRTECDDDSVEHAICNIIAGACLSLGLKYAGTAHKAAFEILLKWVDFFIKHASKPAVTFSEKFKRTILRTCLDISLVSLGVVMAGTGNSKVFERACQLNARLSSDITYGNHLATSMTIGFLFLGGGRLTLSTSDKSIACLFCALYPKFPISATDNDFHMQAFRHLWVLSVSDRCLVTRDVYTQEPCCVPVVLEIRYPGSRGSLLKKSERISLVTPCTLPEISSIVSIEIDSCRYWPLKYSMKFNKDLFVKVLKFKQLFVKRKMGYLDYMQDPKGQKSVLASPFPNLFSTSEFNSENVYAQKDMEEFIKSFSQDPITLSFANNFCCLPRKNLTLKSYDMAAFCTSVLYDCLTQDKPEIIQTYLSIYQTVLQVLEEQGHGFREDDNQGQVLSIWNLKLVFENYANNFQASERFDNFEENISRKKLPLIQGLFLNNIKYNIDFKILEGKKDKQSLMVKNLENYIRNEECAQLSILFLIDYIFNCTDS</sequence>
<dbReference type="Proteomes" id="UP001211065">
    <property type="component" value="Unassembled WGS sequence"/>
</dbReference>
<feature type="domain" description="Anaphase-promoting complex subunit 1 middle" evidence="7">
    <location>
        <begin position="757"/>
        <end position="813"/>
    </location>
</feature>
<feature type="domain" description="Anaphase-promoting complex subunit 1 C-terminal" evidence="6">
    <location>
        <begin position="1632"/>
        <end position="1791"/>
    </location>
</feature>
<dbReference type="InterPro" id="IPR048971">
    <property type="entry name" value="Apc1_3rd"/>
</dbReference>
<keyword evidence="2" id="KW-0132">Cell division</keyword>
<accession>A0AAD5U0F2</accession>
<dbReference type="Pfam" id="PF18122">
    <property type="entry name" value="APC1_C"/>
    <property type="match status" value="1"/>
</dbReference>
<evidence type="ECO:0000259" key="7">
    <source>
        <dbReference type="Pfam" id="PF20518"/>
    </source>
</evidence>